<name>A0AAV5P2Q5_9VIBR</name>
<dbReference type="CDD" id="cd04301">
    <property type="entry name" value="NAT_SF"/>
    <property type="match status" value="1"/>
</dbReference>
<dbReference type="Gene3D" id="3.40.630.30">
    <property type="match status" value="1"/>
</dbReference>
<comment type="caution">
    <text evidence="2">The sequence shown here is derived from an EMBL/GenBank/DDBJ whole genome shotgun (WGS) entry which is preliminary data.</text>
</comment>
<proteinExistence type="predicted"/>
<reference evidence="3" key="1">
    <citation type="journal article" date="2019" name="Int. J. Syst. Evol. Microbiol.">
        <title>The Global Catalogue of Microorganisms (GCM) 10K type strain sequencing project: providing services to taxonomists for standard genome sequencing and annotation.</title>
        <authorList>
            <consortium name="The Broad Institute Genomics Platform"/>
            <consortium name="The Broad Institute Genome Sequencing Center for Infectious Disease"/>
            <person name="Wu L."/>
            <person name="Ma J."/>
        </authorList>
    </citation>
    <scope>NUCLEOTIDE SEQUENCE [LARGE SCALE GENOMIC DNA]</scope>
    <source>
        <strain evidence="3">NBRC 15640</strain>
    </source>
</reference>
<accession>A0AAV5P2Q5</accession>
<dbReference type="InterPro" id="IPR000182">
    <property type="entry name" value="GNAT_dom"/>
</dbReference>
<organism evidence="2 3">
    <name type="scientific">Vibrio penaeicida</name>
    <dbReference type="NCBI Taxonomy" id="104609"/>
    <lineage>
        <taxon>Bacteria</taxon>
        <taxon>Pseudomonadati</taxon>
        <taxon>Pseudomonadota</taxon>
        <taxon>Gammaproteobacteria</taxon>
        <taxon>Vibrionales</taxon>
        <taxon>Vibrionaceae</taxon>
        <taxon>Vibrio</taxon>
    </lineage>
</organism>
<keyword evidence="3" id="KW-1185">Reference proteome</keyword>
<dbReference type="GO" id="GO:0016747">
    <property type="term" value="F:acyltransferase activity, transferring groups other than amino-acyl groups"/>
    <property type="evidence" value="ECO:0007669"/>
    <property type="project" value="InterPro"/>
</dbReference>
<dbReference type="AlphaFoldDB" id="A0AAV5P2Q5"/>
<dbReference type="EMBL" id="BSNX01000075">
    <property type="protein sequence ID" value="GLQ76112.1"/>
    <property type="molecule type" value="Genomic_DNA"/>
</dbReference>
<evidence type="ECO:0000313" key="2">
    <source>
        <dbReference type="EMBL" id="GLQ76112.1"/>
    </source>
</evidence>
<dbReference type="Proteomes" id="UP001156690">
    <property type="component" value="Unassembled WGS sequence"/>
</dbReference>
<dbReference type="PANTHER" id="PTHR43792">
    <property type="entry name" value="GNAT FAMILY, PUTATIVE (AFU_ORTHOLOGUE AFUA_3G00765)-RELATED-RELATED"/>
    <property type="match status" value="1"/>
</dbReference>
<gene>
    <name evidence="2" type="ORF">GCM10007932_54750</name>
</gene>
<evidence type="ECO:0000259" key="1">
    <source>
        <dbReference type="PROSITE" id="PS51186"/>
    </source>
</evidence>
<evidence type="ECO:0000313" key="3">
    <source>
        <dbReference type="Proteomes" id="UP001156690"/>
    </source>
</evidence>
<dbReference type="InterPro" id="IPR016181">
    <property type="entry name" value="Acyl_CoA_acyltransferase"/>
</dbReference>
<feature type="domain" description="N-acetyltransferase" evidence="1">
    <location>
        <begin position="1"/>
        <end position="156"/>
    </location>
</feature>
<sequence length="164" mass="18139">MKLVQLSPIQFEHILVGEPTFSHMDDAIPPNHVLIRAWEQYQNAVDVMWALPYFIEVEGEVVGSCGFKYAPKDDGVEIGYNVAPRAQGMGIATSAVKALNKIAFHSGIINHTKALISKDNMASLNVIKKNGFVYKGIVVDSDGEQLEYWELSQPLYSVINNGDT</sequence>
<dbReference type="Pfam" id="PF13302">
    <property type="entry name" value="Acetyltransf_3"/>
    <property type="match status" value="1"/>
</dbReference>
<dbReference type="SUPFAM" id="SSF55729">
    <property type="entry name" value="Acyl-CoA N-acyltransferases (Nat)"/>
    <property type="match status" value="1"/>
</dbReference>
<dbReference type="PROSITE" id="PS51186">
    <property type="entry name" value="GNAT"/>
    <property type="match status" value="1"/>
</dbReference>
<dbReference type="InterPro" id="IPR051531">
    <property type="entry name" value="N-acetyltransferase"/>
</dbReference>
<protein>
    <recommendedName>
        <fullName evidence="1">N-acetyltransferase domain-containing protein</fullName>
    </recommendedName>
</protein>
<dbReference type="RefSeq" id="WP_224055711.1">
    <property type="nucleotide sequence ID" value="NZ_AP025145.1"/>
</dbReference>